<dbReference type="GO" id="GO:0030170">
    <property type="term" value="F:pyridoxal phosphate binding"/>
    <property type="evidence" value="ECO:0007669"/>
    <property type="project" value="InterPro"/>
</dbReference>
<dbReference type="STRING" id="121290.APY04_2085"/>
<organism evidence="9 10">
    <name type="scientific">Hyphomicrobium sulfonivorans</name>
    <dbReference type="NCBI Taxonomy" id="121290"/>
    <lineage>
        <taxon>Bacteria</taxon>
        <taxon>Pseudomonadati</taxon>
        <taxon>Pseudomonadota</taxon>
        <taxon>Alphaproteobacteria</taxon>
        <taxon>Hyphomicrobiales</taxon>
        <taxon>Hyphomicrobiaceae</taxon>
        <taxon>Hyphomicrobium</taxon>
    </lineage>
</organism>
<dbReference type="CDD" id="cd06453">
    <property type="entry name" value="SufS_like"/>
    <property type="match status" value="1"/>
</dbReference>
<feature type="domain" description="Aminotransferase class V" evidence="8">
    <location>
        <begin position="321"/>
        <end position="690"/>
    </location>
</feature>
<dbReference type="InterPro" id="IPR010970">
    <property type="entry name" value="Cys_dSase_SufS"/>
</dbReference>
<dbReference type="SUPFAM" id="SSF53383">
    <property type="entry name" value="PLP-dependent transferases"/>
    <property type="match status" value="1"/>
</dbReference>
<dbReference type="NCBIfam" id="TIGR01979">
    <property type="entry name" value="sufS"/>
    <property type="match status" value="1"/>
</dbReference>
<dbReference type="InterPro" id="IPR015421">
    <property type="entry name" value="PyrdxlP-dep_Trfase_major"/>
</dbReference>
<feature type="compositionally biased region" description="Low complexity" evidence="7">
    <location>
        <begin position="242"/>
        <end position="253"/>
    </location>
</feature>
<dbReference type="GO" id="GO:0006534">
    <property type="term" value="P:cysteine metabolic process"/>
    <property type="evidence" value="ECO:0007669"/>
    <property type="project" value="InterPro"/>
</dbReference>
<evidence type="ECO:0000256" key="1">
    <source>
        <dbReference type="ARBA" id="ARBA00001933"/>
    </source>
</evidence>
<dbReference type="NCBIfam" id="NF041166">
    <property type="entry name" value="f2_encap_cargo1"/>
    <property type="match status" value="1"/>
</dbReference>
<name>A0A109BE18_HYPSL</name>
<dbReference type="PANTHER" id="PTHR43586">
    <property type="entry name" value="CYSTEINE DESULFURASE"/>
    <property type="match status" value="1"/>
</dbReference>
<evidence type="ECO:0000313" key="10">
    <source>
        <dbReference type="Proteomes" id="UP000059074"/>
    </source>
</evidence>
<evidence type="ECO:0000256" key="5">
    <source>
        <dbReference type="ARBA" id="ARBA00022898"/>
    </source>
</evidence>
<feature type="region of interest" description="Disordered" evidence="7">
    <location>
        <begin position="233"/>
        <end position="253"/>
    </location>
</feature>
<keyword evidence="5" id="KW-0663">Pyridoxal phosphate</keyword>
<evidence type="ECO:0000313" key="9">
    <source>
        <dbReference type="EMBL" id="KWT67098.1"/>
    </source>
</evidence>
<dbReference type="Gene3D" id="3.40.640.10">
    <property type="entry name" value="Type I PLP-dependent aspartate aminotransferase-like (Major domain)"/>
    <property type="match status" value="1"/>
</dbReference>
<dbReference type="InterPro" id="IPR015422">
    <property type="entry name" value="PyrdxlP-dep_Trfase_small"/>
</dbReference>
<dbReference type="Gene3D" id="3.90.1150.10">
    <property type="entry name" value="Aspartate Aminotransferase, domain 1"/>
    <property type="match status" value="1"/>
</dbReference>
<keyword evidence="4 9" id="KW-0808">Transferase</keyword>
<accession>A0A109BE18</accession>
<evidence type="ECO:0000259" key="8">
    <source>
        <dbReference type="Pfam" id="PF00266"/>
    </source>
</evidence>
<dbReference type="PANTHER" id="PTHR43586:SF8">
    <property type="entry name" value="CYSTEINE DESULFURASE 1, CHLOROPLASTIC"/>
    <property type="match status" value="1"/>
</dbReference>
<dbReference type="EMBL" id="LMTR01000066">
    <property type="protein sequence ID" value="KWT67098.1"/>
    <property type="molecule type" value="Genomic_DNA"/>
</dbReference>
<dbReference type="GO" id="GO:0031071">
    <property type="term" value="F:cysteine desulfurase activity"/>
    <property type="evidence" value="ECO:0007669"/>
    <property type="project" value="UniProtKB-EC"/>
</dbReference>
<dbReference type="Proteomes" id="UP000059074">
    <property type="component" value="Unassembled WGS sequence"/>
</dbReference>
<feature type="region of interest" description="Disordered" evidence="7">
    <location>
        <begin position="71"/>
        <end position="172"/>
    </location>
</feature>
<evidence type="ECO:0000256" key="3">
    <source>
        <dbReference type="ARBA" id="ARBA00012239"/>
    </source>
</evidence>
<dbReference type="PATRIC" id="fig|121290.4.peg.1377"/>
<proteinExistence type="inferred from homology"/>
<evidence type="ECO:0000256" key="7">
    <source>
        <dbReference type="SAM" id="MobiDB-lite"/>
    </source>
</evidence>
<dbReference type="InterPro" id="IPR015424">
    <property type="entry name" value="PyrdxlP-dep_Trfase"/>
</dbReference>
<feature type="compositionally biased region" description="Polar residues" evidence="7">
    <location>
        <begin position="144"/>
        <end position="154"/>
    </location>
</feature>
<gene>
    <name evidence="9" type="ORF">APY04_2085</name>
</gene>
<comment type="catalytic activity">
    <reaction evidence="6">
        <text>(sulfur carrier)-H + L-cysteine = (sulfur carrier)-SH + L-alanine</text>
        <dbReference type="Rhea" id="RHEA:43892"/>
        <dbReference type="Rhea" id="RHEA-COMP:14737"/>
        <dbReference type="Rhea" id="RHEA-COMP:14739"/>
        <dbReference type="ChEBI" id="CHEBI:29917"/>
        <dbReference type="ChEBI" id="CHEBI:35235"/>
        <dbReference type="ChEBI" id="CHEBI:57972"/>
        <dbReference type="ChEBI" id="CHEBI:64428"/>
        <dbReference type="EC" id="2.8.1.7"/>
    </reaction>
</comment>
<evidence type="ECO:0000256" key="6">
    <source>
        <dbReference type="ARBA" id="ARBA00050776"/>
    </source>
</evidence>
<comment type="similarity">
    <text evidence="2">Belongs to the class-V pyridoxal-phosphate-dependent aminotransferase family. Csd subfamily.</text>
</comment>
<dbReference type="InterPro" id="IPR000192">
    <property type="entry name" value="Aminotrans_V_dom"/>
</dbReference>
<comment type="cofactor">
    <cofactor evidence="1">
        <name>pyridoxal 5'-phosphate</name>
        <dbReference type="ChEBI" id="CHEBI:597326"/>
    </cofactor>
</comment>
<evidence type="ECO:0000256" key="4">
    <source>
        <dbReference type="ARBA" id="ARBA00022679"/>
    </source>
</evidence>
<dbReference type="Pfam" id="PF00266">
    <property type="entry name" value="Aminotran_5"/>
    <property type="match status" value="1"/>
</dbReference>
<comment type="caution">
    <text evidence="9">The sequence shown here is derived from an EMBL/GenBank/DDBJ whole genome shotgun (WGS) entry which is preliminary data.</text>
</comment>
<protein>
    <recommendedName>
        <fullName evidence="3">cysteine desulfurase</fullName>
        <ecNumber evidence="3">2.8.1.7</ecNumber>
    </recommendedName>
</protein>
<evidence type="ECO:0000256" key="2">
    <source>
        <dbReference type="ARBA" id="ARBA00010447"/>
    </source>
</evidence>
<reference evidence="9 10" key="1">
    <citation type="submission" date="2015-10" db="EMBL/GenBank/DDBJ databases">
        <title>Transcriptomic analysis of a linuron degrading triple-species bacterial consortium.</title>
        <authorList>
            <person name="Albers P."/>
        </authorList>
    </citation>
    <scope>NUCLEOTIDE SEQUENCE [LARGE SCALE GENOMIC DNA]</scope>
    <source>
        <strain evidence="9 10">WDL6</strain>
    </source>
</reference>
<sequence length="704" mass="73282">MSAVADTAENATPSVAGDAVQSAPPTAVPDVAAIARLANALYATPPASPYPGPGAALPSAHVFASEPAYNSVPGTPTLHPPLTPNQNPGRPALPIPESGAAQPSAHVFAAEPASRNPQQIQSAPALASGSPTGPGLDTLELPSFSRSPQNTPSTGAAAPARPMSGAPAPSRSATNELDYAAVPLSLGGTLSLVPEFDDGDLSYGNDTLAGPAYGAASPGNSFAFLDRSTAAPFDPAPKSGNGATPATKSASTPASGTPFAYAYSASPLDVSALDLNALGYQHQPAVAGSPQAISGVRPFDPRAIRRDFPILREQVNGKPLVWLDNGATTQKPQSVIDRLAYYYAHENSNIHRAAHTLAARSTDAYEDARAKVRTFINAPSPESIIFVRGTTEGINLIAKAWGGRNVGEGDEIIVSNLEHHANIVPWQQLAAEKGAIIKVAPVDDSGQIILEEFEKLFTPRTRVASFSQVSNALGTVTPVADMVAIAHRHGAIAIVDGAQSVSHMPIDVQALDADFFVFSGHKMFAPTGIGAVYGRPSILEAMPPWQGGGNMISDVTFEKTTFHGAPARFEAGTGNIADAVGLGAAIDYLSRIGMSNIAAYEHELLEYLTRGLLTVPGLRIIGTATEKAGVASFVLDGWRVEEVGKALAQEGIAVRAGHHCAQPILRRFGLEATVRPSLALYNTTDDVDALIVVLQRLQASRARR</sequence>
<dbReference type="EC" id="2.8.1.7" evidence="3"/>
<keyword evidence="10" id="KW-1185">Reference proteome</keyword>
<feature type="region of interest" description="Disordered" evidence="7">
    <location>
        <begin position="1"/>
        <end position="25"/>
    </location>
</feature>
<dbReference type="AlphaFoldDB" id="A0A109BE18"/>